<feature type="compositionally biased region" description="Polar residues" evidence="1">
    <location>
        <begin position="93"/>
        <end position="109"/>
    </location>
</feature>
<reference evidence="3" key="1">
    <citation type="submission" date="2016-06" db="EMBL/GenBank/DDBJ databases">
        <title>Parallel loss of symbiosis genes in relatives of nitrogen-fixing non-legume Parasponia.</title>
        <authorList>
            <person name="Van Velzen R."/>
            <person name="Holmer R."/>
            <person name="Bu F."/>
            <person name="Rutten L."/>
            <person name="Van Zeijl A."/>
            <person name="Liu W."/>
            <person name="Santuari L."/>
            <person name="Cao Q."/>
            <person name="Sharma T."/>
            <person name="Shen D."/>
            <person name="Roswanjaya Y."/>
            <person name="Wardhani T."/>
            <person name="Kalhor M.S."/>
            <person name="Jansen J."/>
            <person name="Van den Hoogen J."/>
            <person name="Gungor B."/>
            <person name="Hartog M."/>
            <person name="Hontelez J."/>
            <person name="Verver J."/>
            <person name="Yang W.-C."/>
            <person name="Schijlen E."/>
            <person name="Repin R."/>
            <person name="Schilthuizen M."/>
            <person name="Schranz E."/>
            <person name="Heidstra R."/>
            <person name="Miyata K."/>
            <person name="Fedorova E."/>
            <person name="Kohlen W."/>
            <person name="Bisseling T."/>
            <person name="Smit S."/>
            <person name="Geurts R."/>
        </authorList>
    </citation>
    <scope>NUCLEOTIDE SEQUENCE [LARGE SCALE GENOMIC DNA]</scope>
    <source>
        <strain evidence="3">cv. WU1-14</strain>
    </source>
</reference>
<organism evidence="2 3">
    <name type="scientific">Parasponia andersonii</name>
    <name type="common">Sponia andersonii</name>
    <dbReference type="NCBI Taxonomy" id="3476"/>
    <lineage>
        <taxon>Eukaryota</taxon>
        <taxon>Viridiplantae</taxon>
        <taxon>Streptophyta</taxon>
        <taxon>Embryophyta</taxon>
        <taxon>Tracheophyta</taxon>
        <taxon>Spermatophyta</taxon>
        <taxon>Magnoliopsida</taxon>
        <taxon>eudicotyledons</taxon>
        <taxon>Gunneridae</taxon>
        <taxon>Pentapetalae</taxon>
        <taxon>rosids</taxon>
        <taxon>fabids</taxon>
        <taxon>Rosales</taxon>
        <taxon>Cannabaceae</taxon>
        <taxon>Parasponia</taxon>
    </lineage>
</organism>
<proteinExistence type="predicted"/>
<evidence type="ECO:0000256" key="1">
    <source>
        <dbReference type="SAM" id="MobiDB-lite"/>
    </source>
</evidence>
<keyword evidence="3" id="KW-1185">Reference proteome</keyword>
<evidence type="ECO:0000313" key="2">
    <source>
        <dbReference type="EMBL" id="PON78389.1"/>
    </source>
</evidence>
<evidence type="ECO:0000313" key="3">
    <source>
        <dbReference type="Proteomes" id="UP000237105"/>
    </source>
</evidence>
<dbReference type="EMBL" id="JXTB01000009">
    <property type="protein sequence ID" value="PON78389.1"/>
    <property type="molecule type" value="Genomic_DNA"/>
</dbReference>
<comment type="caution">
    <text evidence="2">The sequence shown here is derived from an EMBL/GenBank/DDBJ whole genome shotgun (WGS) entry which is preliminary data.</text>
</comment>
<sequence>MGGKRDMAFVKANPYKYVPFNQWNILYDHFGSQEFEGSSSIINQMKAKGNLETREVMSPIDYFESRHLKSSGWRNEYTQEKHVEMVTSRAEALTQTQSEHGDSASSTESVVGPEQVDEFQIMSKALGTRSKWQKGLGALPRLKSIGG</sequence>
<name>A0A2P5DYK4_PARAD</name>
<protein>
    <submittedName>
        <fullName evidence="2">Uncharacterized protein</fullName>
    </submittedName>
</protein>
<feature type="region of interest" description="Disordered" evidence="1">
    <location>
        <begin position="86"/>
        <end position="114"/>
    </location>
</feature>
<dbReference type="AlphaFoldDB" id="A0A2P5DYK4"/>
<accession>A0A2P5DYK4</accession>
<gene>
    <name evidence="2" type="ORF">PanWU01x14_020270</name>
</gene>
<dbReference type="Proteomes" id="UP000237105">
    <property type="component" value="Unassembled WGS sequence"/>
</dbReference>
<dbReference type="OrthoDB" id="1745817at2759"/>